<sequence>MPSTPNGTGNGSSDAESRGEGNKSPAYQPPAVQASPTTLSDDLGNDDKYENAAEAVEGVVATPSNSKVEGSTSPSAEKSGEPTGTDGQSRGEKKEPVVFETPPRRWRGSGKQLGSPETMRTADTQEFGTPEFKRVHSSATKTMMTAGADSTIVSFDYTDGQSTAYDSFLHEDSDYYYVKQKFGYLSIGLSTTQLFILAVQMLLCGVAPFDVNPMVGPYPDVISEWGGRNTYLIVDGLQIWRLITPFALHSGVIHLLCNVAVQLETAAFFEREWGSARWAVLYLSGAFGCNLASSIISPDEISVASSGALMGLFGAKLAEVTTMSLFQTRRRRGDLGNSVRLEQLGGVLCAVAVVGLFTLIPYVDYAGHLGGLCGGFSVGVIIFATRLQSTFLKFAWLATGVALVVAGVAYSLLYLFQYVQLDEELGDVCEYFRRLFAEGYDCNCLA</sequence>
<dbReference type="Pfam" id="PF01694">
    <property type="entry name" value="Rhomboid"/>
    <property type="match status" value="1"/>
</dbReference>
<feature type="compositionally biased region" description="Polar residues" evidence="12">
    <location>
        <begin position="62"/>
        <end position="76"/>
    </location>
</feature>
<evidence type="ECO:0000259" key="13">
    <source>
        <dbReference type="Pfam" id="PF01694"/>
    </source>
</evidence>
<dbReference type="GO" id="GO:0016020">
    <property type="term" value="C:membrane"/>
    <property type="evidence" value="ECO:0007669"/>
    <property type="project" value="UniProtKB-SubCell"/>
</dbReference>
<dbReference type="InterPro" id="IPR035952">
    <property type="entry name" value="Rhomboid-like_sf"/>
</dbReference>
<evidence type="ECO:0000256" key="2">
    <source>
        <dbReference type="ARBA" id="ARBA00004141"/>
    </source>
</evidence>
<dbReference type="GO" id="GO:0004252">
    <property type="term" value="F:serine-type endopeptidase activity"/>
    <property type="evidence" value="ECO:0007669"/>
    <property type="project" value="InterPro"/>
</dbReference>
<evidence type="ECO:0000256" key="11">
    <source>
        <dbReference type="RuleBase" id="RU362115"/>
    </source>
</evidence>
<feature type="region of interest" description="Disordered" evidence="12">
    <location>
        <begin position="1"/>
        <end position="121"/>
    </location>
</feature>
<evidence type="ECO:0000256" key="9">
    <source>
        <dbReference type="ARBA" id="ARBA00022989"/>
    </source>
</evidence>
<feature type="transmembrane region" description="Helical" evidence="11">
    <location>
        <begin position="182"/>
        <end position="209"/>
    </location>
</feature>
<feature type="transmembrane region" description="Helical" evidence="11">
    <location>
        <begin position="394"/>
        <end position="416"/>
    </location>
</feature>
<keyword evidence="5 11" id="KW-0645">Protease</keyword>
<evidence type="ECO:0000256" key="4">
    <source>
        <dbReference type="ARBA" id="ARBA00013039"/>
    </source>
</evidence>
<feature type="compositionally biased region" description="Polar residues" evidence="12">
    <location>
        <begin position="1"/>
        <end position="14"/>
    </location>
</feature>
<dbReference type="GO" id="GO:0006508">
    <property type="term" value="P:proteolysis"/>
    <property type="evidence" value="ECO:0007669"/>
    <property type="project" value="UniProtKB-KW"/>
</dbReference>
<feature type="transmembrane region" description="Helical" evidence="11">
    <location>
        <begin position="369"/>
        <end position="387"/>
    </location>
</feature>
<feature type="transmembrane region" description="Helical" evidence="11">
    <location>
        <begin position="278"/>
        <end position="297"/>
    </location>
</feature>
<dbReference type="AlphaFoldDB" id="A0A7S4QRS8"/>
<evidence type="ECO:0000256" key="3">
    <source>
        <dbReference type="ARBA" id="ARBA00009045"/>
    </source>
</evidence>
<feature type="transmembrane region" description="Helical" evidence="11">
    <location>
        <begin position="239"/>
        <end position="257"/>
    </location>
</feature>
<dbReference type="InterPro" id="IPR002610">
    <property type="entry name" value="Peptidase_S54_rhomboid-like"/>
</dbReference>
<dbReference type="Gene3D" id="1.20.1540.10">
    <property type="entry name" value="Rhomboid-like"/>
    <property type="match status" value="1"/>
</dbReference>
<name>A0A7S4QRS8_9STRA</name>
<evidence type="ECO:0000256" key="10">
    <source>
        <dbReference type="ARBA" id="ARBA00023136"/>
    </source>
</evidence>
<feature type="compositionally biased region" description="Low complexity" evidence="12">
    <location>
        <begin position="52"/>
        <end position="61"/>
    </location>
</feature>
<dbReference type="PANTHER" id="PTHR22936:SF69">
    <property type="entry name" value="RHOMBOID-LIKE PROTEIN"/>
    <property type="match status" value="1"/>
</dbReference>
<comment type="catalytic activity">
    <reaction evidence="1 11">
        <text>Cleaves type-1 transmembrane domains using a catalytic dyad composed of serine and histidine that are contributed by different transmembrane domains.</text>
        <dbReference type="EC" id="3.4.21.105"/>
    </reaction>
</comment>
<keyword evidence="7 11" id="KW-0378">Hydrolase</keyword>
<keyword evidence="10 11" id="KW-0472">Membrane</keyword>
<feature type="transmembrane region" description="Helical" evidence="11">
    <location>
        <begin position="344"/>
        <end position="363"/>
    </location>
</feature>
<accession>A0A7S4QRS8</accession>
<keyword evidence="6 11" id="KW-0812">Transmembrane</keyword>
<proteinExistence type="inferred from homology"/>
<comment type="similarity">
    <text evidence="3 11">Belongs to the peptidase S54 family.</text>
</comment>
<feature type="domain" description="Peptidase S54 rhomboid" evidence="13">
    <location>
        <begin position="238"/>
        <end position="383"/>
    </location>
</feature>
<evidence type="ECO:0000313" key="14">
    <source>
        <dbReference type="EMBL" id="CAE4589917.1"/>
    </source>
</evidence>
<comment type="function">
    <text evidence="11">Serine protease involved in intramembrane proteolysis.</text>
</comment>
<protein>
    <recommendedName>
        <fullName evidence="4">rhomboid protease</fullName>
        <ecNumber evidence="4">3.4.21.105</ecNumber>
    </recommendedName>
</protein>
<evidence type="ECO:0000256" key="6">
    <source>
        <dbReference type="ARBA" id="ARBA00022692"/>
    </source>
</evidence>
<evidence type="ECO:0000256" key="8">
    <source>
        <dbReference type="ARBA" id="ARBA00022825"/>
    </source>
</evidence>
<dbReference type="InterPro" id="IPR022764">
    <property type="entry name" value="Peptidase_S54_rhomboid_dom"/>
</dbReference>
<dbReference type="SUPFAM" id="SSF144091">
    <property type="entry name" value="Rhomboid-like"/>
    <property type="match status" value="1"/>
</dbReference>
<dbReference type="PANTHER" id="PTHR22936">
    <property type="entry name" value="RHOMBOID-RELATED"/>
    <property type="match status" value="1"/>
</dbReference>
<reference evidence="14" key="1">
    <citation type="submission" date="2021-01" db="EMBL/GenBank/DDBJ databases">
        <authorList>
            <person name="Corre E."/>
            <person name="Pelletier E."/>
            <person name="Niang G."/>
            <person name="Scheremetjew M."/>
            <person name="Finn R."/>
            <person name="Kale V."/>
            <person name="Holt S."/>
            <person name="Cochrane G."/>
            <person name="Meng A."/>
            <person name="Brown T."/>
            <person name="Cohen L."/>
        </authorList>
    </citation>
    <scope>NUCLEOTIDE SEQUENCE</scope>
    <source>
        <strain evidence="14">GSO104</strain>
    </source>
</reference>
<dbReference type="EC" id="3.4.21.105" evidence="4"/>
<evidence type="ECO:0000256" key="12">
    <source>
        <dbReference type="SAM" id="MobiDB-lite"/>
    </source>
</evidence>
<comment type="subcellular location">
    <subcellularLocation>
        <location evidence="2 11">Membrane</location>
        <topology evidence="2 11">Multi-pass membrane protein</topology>
    </subcellularLocation>
</comment>
<evidence type="ECO:0000256" key="7">
    <source>
        <dbReference type="ARBA" id="ARBA00022801"/>
    </source>
</evidence>
<keyword evidence="9 11" id="KW-1133">Transmembrane helix</keyword>
<feature type="transmembrane region" description="Helical" evidence="11">
    <location>
        <begin position="303"/>
        <end position="323"/>
    </location>
</feature>
<evidence type="ECO:0000256" key="1">
    <source>
        <dbReference type="ARBA" id="ARBA00000156"/>
    </source>
</evidence>
<evidence type="ECO:0000256" key="5">
    <source>
        <dbReference type="ARBA" id="ARBA00022670"/>
    </source>
</evidence>
<keyword evidence="8 11" id="KW-0720">Serine protease</keyword>
<organism evidence="14">
    <name type="scientific">Ditylum brightwellii</name>
    <dbReference type="NCBI Taxonomy" id="49249"/>
    <lineage>
        <taxon>Eukaryota</taxon>
        <taxon>Sar</taxon>
        <taxon>Stramenopiles</taxon>
        <taxon>Ochrophyta</taxon>
        <taxon>Bacillariophyta</taxon>
        <taxon>Mediophyceae</taxon>
        <taxon>Lithodesmiophycidae</taxon>
        <taxon>Lithodesmiales</taxon>
        <taxon>Lithodesmiaceae</taxon>
        <taxon>Ditylum</taxon>
    </lineage>
</organism>
<gene>
    <name evidence="14" type="ORF">DBRI00130_LOCUS5882</name>
</gene>
<dbReference type="EMBL" id="HBNS01007256">
    <property type="protein sequence ID" value="CAE4589917.1"/>
    <property type="molecule type" value="Transcribed_RNA"/>
</dbReference>